<accession>A0ABY6M230</accession>
<protein>
    <submittedName>
        <fullName evidence="1">Anhydro-N-acetylmuramic acid kinase</fullName>
        <ecNumber evidence="1">2.7.1.170</ecNumber>
    </submittedName>
</protein>
<dbReference type="SUPFAM" id="SSF53067">
    <property type="entry name" value="Actin-like ATPase domain"/>
    <property type="match status" value="1"/>
</dbReference>
<evidence type="ECO:0000313" key="1">
    <source>
        <dbReference type="EMBL" id="UYW01465.1"/>
    </source>
</evidence>
<organism evidence="1 2">
    <name type="scientific">Flavobacterium agricola</name>
    <dbReference type="NCBI Taxonomy" id="2870839"/>
    <lineage>
        <taxon>Bacteria</taxon>
        <taxon>Pseudomonadati</taxon>
        <taxon>Bacteroidota</taxon>
        <taxon>Flavobacteriia</taxon>
        <taxon>Flavobacteriales</taxon>
        <taxon>Flavobacteriaceae</taxon>
        <taxon>Flavobacterium</taxon>
    </lineage>
</organism>
<dbReference type="InterPro" id="IPR043129">
    <property type="entry name" value="ATPase_NBD"/>
</dbReference>
<reference evidence="1" key="1">
    <citation type="submission" date="2021-08" db="EMBL/GenBank/DDBJ databases">
        <title>Flavobacterium sp. strain CC-SYL302.</title>
        <authorList>
            <person name="Lin S.-Y."/>
            <person name="Lee T.-H."/>
            <person name="Young C.-C."/>
        </authorList>
    </citation>
    <scope>NUCLEOTIDE SEQUENCE</scope>
    <source>
        <strain evidence="1">CC-SYL302</strain>
    </source>
</reference>
<dbReference type="PANTHER" id="PTHR30605:SF0">
    <property type="entry name" value="ANHYDRO-N-ACETYLMURAMIC ACID KINASE"/>
    <property type="match status" value="1"/>
</dbReference>
<dbReference type="Pfam" id="PF03702">
    <property type="entry name" value="AnmK"/>
    <property type="match status" value="1"/>
</dbReference>
<dbReference type="Proteomes" id="UP001163328">
    <property type="component" value="Chromosome"/>
</dbReference>
<dbReference type="NCBIfam" id="NF007144">
    <property type="entry name" value="PRK09585.2-3"/>
    <property type="match status" value="1"/>
</dbReference>
<dbReference type="Gene3D" id="3.30.420.40">
    <property type="match status" value="2"/>
</dbReference>
<dbReference type="EMBL" id="CP081495">
    <property type="protein sequence ID" value="UYW01465.1"/>
    <property type="molecule type" value="Genomic_DNA"/>
</dbReference>
<keyword evidence="1" id="KW-0808">Transferase</keyword>
<sequence length="354" mass="39524">MIIKNYFIIGVMSGTSLDGIDLAYVHFTVSENDYSYKIVQAQTIPYSDLWTEKLKQAINLPENELHQLNKEYTLYLSETIANFITQHQIKQIDAIGSHGHTIKHQPNLGFTLQIGNLPEIKQFLPYPIVCDFRVQDVALGGQGAPLVPIGDLMLFTAYDYCLNLGGFANVSFTENNRRIAFDLCPVNTVLNYYANKIGLPYDDKGAVARSGQVNFDLLHQLNAIPFYTASYPKSLGIEFVMQNILPLLNEFNIPIADKLRTFTEHVAYQICQGLPQLQGSLLVTGGGAYNDFLLELIQKNAQSLQVLVPDNLTVEFKEALLFGFLALRKLENKTNVLASVTGAKYDHSSGVIYS</sequence>
<evidence type="ECO:0000313" key="2">
    <source>
        <dbReference type="Proteomes" id="UP001163328"/>
    </source>
</evidence>
<dbReference type="PANTHER" id="PTHR30605">
    <property type="entry name" value="ANHYDRO-N-ACETYLMURAMIC ACID KINASE"/>
    <property type="match status" value="1"/>
</dbReference>
<proteinExistence type="predicted"/>
<keyword evidence="2" id="KW-1185">Reference proteome</keyword>
<gene>
    <name evidence="1" type="ORF">K5I29_00495</name>
</gene>
<dbReference type="EC" id="2.7.1.170" evidence="1"/>
<keyword evidence="1" id="KW-0418">Kinase</keyword>
<dbReference type="RefSeq" id="WP_264433937.1">
    <property type="nucleotide sequence ID" value="NZ_CP081495.1"/>
</dbReference>
<dbReference type="InterPro" id="IPR005338">
    <property type="entry name" value="Anhydro_N_Ac-Mur_kinase"/>
</dbReference>
<dbReference type="GO" id="GO:0016301">
    <property type="term" value="F:kinase activity"/>
    <property type="evidence" value="ECO:0007669"/>
    <property type="project" value="UniProtKB-KW"/>
</dbReference>
<name>A0ABY6M230_9FLAO</name>